<dbReference type="STRING" id="1489064.WH96_09240"/>
<evidence type="ECO:0000256" key="3">
    <source>
        <dbReference type="ARBA" id="ARBA00022730"/>
    </source>
</evidence>
<sequence length="87" mass="9756">MANHLSAKTRIRRNERRYELNSSRLGRIRTFVKSVEAAIGEGDKTAAQEAFKAAQPEMHRGVRAGILRKNTVARKLSRLNGRIKALG</sequence>
<dbReference type="Proteomes" id="UP000035444">
    <property type="component" value="Unassembled WGS sequence"/>
</dbReference>
<evidence type="ECO:0000256" key="6">
    <source>
        <dbReference type="ARBA" id="ARBA00023274"/>
    </source>
</evidence>
<accession>A0A0H2MDR4</accession>
<keyword evidence="3 8" id="KW-0699">rRNA-binding</keyword>
<dbReference type="InterPro" id="IPR036510">
    <property type="entry name" value="Ribosomal_bS20_sf"/>
</dbReference>
<evidence type="ECO:0000256" key="1">
    <source>
        <dbReference type="ARBA" id="ARBA00003134"/>
    </source>
</evidence>
<dbReference type="OrthoDB" id="9807974at2"/>
<organism evidence="9 10">
    <name type="scientific">Kiloniella spongiae</name>
    <dbReference type="NCBI Taxonomy" id="1489064"/>
    <lineage>
        <taxon>Bacteria</taxon>
        <taxon>Pseudomonadati</taxon>
        <taxon>Pseudomonadota</taxon>
        <taxon>Alphaproteobacteria</taxon>
        <taxon>Rhodospirillales</taxon>
        <taxon>Kiloniellaceae</taxon>
        <taxon>Kiloniella</taxon>
    </lineage>
</organism>
<dbReference type="Gene3D" id="1.20.58.110">
    <property type="entry name" value="Ribosomal protein S20"/>
    <property type="match status" value="1"/>
</dbReference>
<dbReference type="SUPFAM" id="SSF46992">
    <property type="entry name" value="Ribosomal protein S20"/>
    <property type="match status" value="1"/>
</dbReference>
<dbReference type="FunFam" id="1.20.58.110:FF:000001">
    <property type="entry name" value="30S ribosomal protein S20"/>
    <property type="match status" value="1"/>
</dbReference>
<dbReference type="AlphaFoldDB" id="A0A0H2MDR4"/>
<dbReference type="EMBL" id="LAQL01000006">
    <property type="protein sequence ID" value="KLN60674.1"/>
    <property type="molecule type" value="Genomic_DNA"/>
</dbReference>
<evidence type="ECO:0000313" key="9">
    <source>
        <dbReference type="EMBL" id="KLN60674.1"/>
    </source>
</evidence>
<dbReference type="GO" id="GO:0006412">
    <property type="term" value="P:translation"/>
    <property type="evidence" value="ECO:0007669"/>
    <property type="project" value="UniProtKB-UniRule"/>
</dbReference>
<evidence type="ECO:0000256" key="5">
    <source>
        <dbReference type="ARBA" id="ARBA00022980"/>
    </source>
</evidence>
<dbReference type="NCBIfam" id="TIGR00029">
    <property type="entry name" value="S20"/>
    <property type="match status" value="1"/>
</dbReference>
<evidence type="ECO:0000256" key="8">
    <source>
        <dbReference type="HAMAP-Rule" id="MF_00500"/>
    </source>
</evidence>
<dbReference type="PANTHER" id="PTHR33398">
    <property type="entry name" value="30S RIBOSOMAL PROTEIN S20"/>
    <property type="match status" value="1"/>
</dbReference>
<keyword evidence="5 8" id="KW-0689">Ribosomal protein</keyword>
<dbReference type="GO" id="GO:0015935">
    <property type="term" value="C:small ribosomal subunit"/>
    <property type="evidence" value="ECO:0007669"/>
    <property type="project" value="TreeGrafter"/>
</dbReference>
<dbReference type="Pfam" id="PF01649">
    <property type="entry name" value="Ribosomal_S20p"/>
    <property type="match status" value="1"/>
</dbReference>
<keyword evidence="6 8" id="KW-0687">Ribonucleoprotein</keyword>
<evidence type="ECO:0000256" key="2">
    <source>
        <dbReference type="ARBA" id="ARBA00007634"/>
    </source>
</evidence>
<keyword evidence="4 8" id="KW-0694">RNA-binding</keyword>
<evidence type="ECO:0000313" key="10">
    <source>
        <dbReference type="Proteomes" id="UP000035444"/>
    </source>
</evidence>
<proteinExistence type="inferred from homology"/>
<dbReference type="PANTHER" id="PTHR33398:SF1">
    <property type="entry name" value="SMALL RIBOSOMAL SUBUNIT PROTEIN BS20C"/>
    <property type="match status" value="1"/>
</dbReference>
<protein>
    <recommendedName>
        <fullName evidence="7 8">Small ribosomal subunit protein bS20</fullName>
    </recommendedName>
</protein>
<comment type="similarity">
    <text evidence="2 8">Belongs to the bacterial ribosomal protein bS20 family.</text>
</comment>
<dbReference type="GO" id="GO:0003735">
    <property type="term" value="F:structural constituent of ribosome"/>
    <property type="evidence" value="ECO:0007669"/>
    <property type="project" value="InterPro"/>
</dbReference>
<reference evidence="9 10" key="1">
    <citation type="submission" date="2015-03" db="EMBL/GenBank/DDBJ databases">
        <title>Genome Sequence of Kiloniella spongiae MEBiC09566, isolated from a marine sponge.</title>
        <authorList>
            <person name="Shao Z."/>
            <person name="Wang L."/>
            <person name="Li X."/>
        </authorList>
    </citation>
    <scope>NUCLEOTIDE SEQUENCE [LARGE SCALE GENOMIC DNA]</scope>
    <source>
        <strain evidence="9 10">MEBiC09566</strain>
    </source>
</reference>
<dbReference type="GO" id="GO:0070181">
    <property type="term" value="F:small ribosomal subunit rRNA binding"/>
    <property type="evidence" value="ECO:0007669"/>
    <property type="project" value="TreeGrafter"/>
</dbReference>
<name>A0A0H2MDR4_9PROT</name>
<gene>
    <name evidence="8" type="primary">rpsT</name>
    <name evidence="9" type="ORF">WH96_09240</name>
</gene>
<dbReference type="InterPro" id="IPR002583">
    <property type="entry name" value="Ribosomal_bS20"/>
</dbReference>
<comment type="caution">
    <text evidence="9">The sequence shown here is derived from an EMBL/GenBank/DDBJ whole genome shotgun (WGS) entry which is preliminary data.</text>
</comment>
<dbReference type="HAMAP" id="MF_00500">
    <property type="entry name" value="Ribosomal_bS20"/>
    <property type="match status" value="1"/>
</dbReference>
<comment type="function">
    <text evidence="1 8">Binds directly to 16S ribosomal RNA.</text>
</comment>
<keyword evidence="10" id="KW-1185">Reference proteome</keyword>
<evidence type="ECO:0000256" key="4">
    <source>
        <dbReference type="ARBA" id="ARBA00022884"/>
    </source>
</evidence>
<dbReference type="RefSeq" id="WP_047763890.1">
    <property type="nucleotide sequence ID" value="NZ_LAQL01000006.1"/>
</dbReference>
<evidence type="ECO:0000256" key="7">
    <source>
        <dbReference type="ARBA" id="ARBA00035136"/>
    </source>
</evidence>